<gene>
    <name evidence="14" type="ORF">WR25_10234</name>
</gene>
<evidence type="ECO:0000256" key="12">
    <source>
        <dbReference type="SAM" id="SignalP"/>
    </source>
</evidence>
<evidence type="ECO:0000256" key="10">
    <source>
        <dbReference type="SAM" id="MobiDB-lite"/>
    </source>
</evidence>
<organism evidence="14 15">
    <name type="scientific">Diploscapter pachys</name>
    <dbReference type="NCBI Taxonomy" id="2018661"/>
    <lineage>
        <taxon>Eukaryota</taxon>
        <taxon>Metazoa</taxon>
        <taxon>Ecdysozoa</taxon>
        <taxon>Nematoda</taxon>
        <taxon>Chromadorea</taxon>
        <taxon>Rhabditida</taxon>
        <taxon>Rhabditina</taxon>
        <taxon>Rhabditomorpha</taxon>
        <taxon>Rhabditoidea</taxon>
        <taxon>Rhabditidae</taxon>
        <taxon>Diploscapter</taxon>
    </lineage>
</organism>
<keyword evidence="3 11" id="KW-0812">Transmembrane</keyword>
<evidence type="ECO:0000256" key="8">
    <source>
        <dbReference type="ARBA" id="ARBA00023180"/>
    </source>
</evidence>
<dbReference type="GO" id="GO:0005789">
    <property type="term" value="C:endoplasmic reticulum membrane"/>
    <property type="evidence" value="ECO:0007669"/>
    <property type="project" value="UniProtKB-SubCell"/>
</dbReference>
<evidence type="ECO:0000256" key="2">
    <source>
        <dbReference type="ARBA" id="ARBA00009141"/>
    </source>
</evidence>
<feature type="domain" description="Malectin" evidence="13">
    <location>
        <begin position="29"/>
        <end position="189"/>
    </location>
</feature>
<accession>A0A2A2KCV3</accession>
<feature type="transmembrane region" description="Helical" evidence="11">
    <location>
        <begin position="283"/>
        <end position="301"/>
    </location>
</feature>
<evidence type="ECO:0000256" key="5">
    <source>
        <dbReference type="ARBA" id="ARBA00022824"/>
    </source>
</evidence>
<evidence type="ECO:0000256" key="1">
    <source>
        <dbReference type="ARBA" id="ARBA00004115"/>
    </source>
</evidence>
<keyword evidence="8" id="KW-0325">Glycoprotein</keyword>
<keyword evidence="6 11" id="KW-1133">Transmembrane helix</keyword>
<dbReference type="Pfam" id="PF11721">
    <property type="entry name" value="Malectin"/>
    <property type="match status" value="1"/>
</dbReference>
<evidence type="ECO:0000313" key="14">
    <source>
        <dbReference type="EMBL" id="PAV71771.1"/>
    </source>
</evidence>
<dbReference type="Proteomes" id="UP000218231">
    <property type="component" value="Unassembled WGS sequence"/>
</dbReference>
<evidence type="ECO:0000256" key="11">
    <source>
        <dbReference type="SAM" id="Phobius"/>
    </source>
</evidence>
<comment type="caution">
    <text evidence="14">The sequence shown here is derived from an EMBL/GenBank/DDBJ whole genome shotgun (WGS) entry which is preliminary data.</text>
</comment>
<proteinExistence type="inferred from homology"/>
<feature type="signal peptide" evidence="12">
    <location>
        <begin position="1"/>
        <end position="21"/>
    </location>
</feature>
<keyword evidence="15" id="KW-1185">Reference proteome</keyword>
<dbReference type="PANTHER" id="PTHR13460">
    <property type="match status" value="1"/>
</dbReference>
<dbReference type="Gene3D" id="2.60.120.430">
    <property type="entry name" value="Galactose-binding lectin"/>
    <property type="match status" value="1"/>
</dbReference>
<feature type="chain" id="PRO_5012787753" description="Malectin domain-containing protein" evidence="12">
    <location>
        <begin position="22"/>
        <end position="304"/>
    </location>
</feature>
<evidence type="ECO:0000256" key="3">
    <source>
        <dbReference type="ARBA" id="ARBA00022692"/>
    </source>
</evidence>
<keyword evidence="4 12" id="KW-0732">Signal</keyword>
<dbReference type="InterPro" id="IPR021720">
    <property type="entry name" value="Malectin_dom"/>
</dbReference>
<evidence type="ECO:0000256" key="7">
    <source>
        <dbReference type="ARBA" id="ARBA00023136"/>
    </source>
</evidence>
<keyword evidence="5" id="KW-0256">Endoplasmic reticulum</keyword>
<dbReference type="InterPro" id="IPR039155">
    <property type="entry name" value="MLEC"/>
</dbReference>
<comment type="subcellular location">
    <subcellularLocation>
        <location evidence="1">Endoplasmic reticulum membrane</location>
        <topology evidence="1">Single-pass type I membrane protein</topology>
    </subcellularLocation>
</comment>
<reference evidence="14 15" key="1">
    <citation type="journal article" date="2017" name="Curr. Biol.">
        <title>Genome architecture and evolution of a unichromosomal asexual nematode.</title>
        <authorList>
            <person name="Fradin H."/>
            <person name="Zegar C."/>
            <person name="Gutwein M."/>
            <person name="Lucas J."/>
            <person name="Kovtun M."/>
            <person name="Corcoran D."/>
            <person name="Baugh L.R."/>
            <person name="Kiontke K."/>
            <person name="Gunsalus K."/>
            <person name="Fitch D.H."/>
            <person name="Piano F."/>
        </authorList>
    </citation>
    <scope>NUCLEOTIDE SEQUENCE [LARGE SCALE GENOMIC DNA]</scope>
    <source>
        <strain evidence="14">PF1309</strain>
    </source>
</reference>
<feature type="region of interest" description="Disordered" evidence="10">
    <location>
        <begin position="216"/>
        <end position="237"/>
    </location>
</feature>
<name>A0A2A2KCV3_9BILA</name>
<keyword evidence="9" id="KW-0119">Carbohydrate metabolism</keyword>
<sequence length="304" mass="34481">MQSPSKWVIFVGIFFVTRISAEVDLSSRVVHAVNCGGPSTKGAYGIFYEADPHNQGTASDHGKRYAFMNTPNTDRVIYETERWSPDDLTYTFKLKPGKYALILKFSEVYFEMPGQKIFDVLLNGITLIKDLDIFGQTHATGLAHARYFGFEIVEKELRLENNIIGEVENGELEITFAKGANDNPKINGIVILKGSKEDLPQPPAAGINEEELAKKFDQQERDKRRAQIENDEDSEQYEEQLRQMERMQQLNRENQNQADSVDRETIASGPPVKDPYGDRQDNTLIWIVGTIVAAIPIIYLLRSF</sequence>
<dbReference type="PANTHER" id="PTHR13460:SF0">
    <property type="entry name" value="MALECTIN"/>
    <property type="match status" value="1"/>
</dbReference>
<evidence type="ECO:0000256" key="9">
    <source>
        <dbReference type="ARBA" id="ARBA00023277"/>
    </source>
</evidence>
<evidence type="ECO:0000313" key="15">
    <source>
        <dbReference type="Proteomes" id="UP000218231"/>
    </source>
</evidence>
<dbReference type="GO" id="GO:0030246">
    <property type="term" value="F:carbohydrate binding"/>
    <property type="evidence" value="ECO:0007669"/>
    <property type="project" value="InterPro"/>
</dbReference>
<comment type="similarity">
    <text evidence="2">Belongs to the malectin family.</text>
</comment>
<evidence type="ECO:0000256" key="4">
    <source>
        <dbReference type="ARBA" id="ARBA00022729"/>
    </source>
</evidence>
<keyword evidence="7 11" id="KW-0472">Membrane</keyword>
<protein>
    <recommendedName>
        <fullName evidence="13">Malectin domain-containing protein</fullName>
    </recommendedName>
</protein>
<dbReference type="AlphaFoldDB" id="A0A2A2KCV3"/>
<evidence type="ECO:0000259" key="13">
    <source>
        <dbReference type="Pfam" id="PF11721"/>
    </source>
</evidence>
<dbReference type="EMBL" id="LIAE01008919">
    <property type="protein sequence ID" value="PAV71771.1"/>
    <property type="molecule type" value="Genomic_DNA"/>
</dbReference>
<feature type="region of interest" description="Disordered" evidence="10">
    <location>
        <begin position="250"/>
        <end position="279"/>
    </location>
</feature>
<dbReference type="OrthoDB" id="10013439at2759"/>
<evidence type="ECO:0000256" key="6">
    <source>
        <dbReference type="ARBA" id="ARBA00022989"/>
    </source>
</evidence>
<dbReference type="STRING" id="2018661.A0A2A2KCV3"/>
<feature type="compositionally biased region" description="Basic and acidic residues" evidence="10">
    <location>
        <begin position="216"/>
        <end position="228"/>
    </location>
</feature>